<evidence type="ECO:0000313" key="11">
    <source>
        <dbReference type="Proteomes" id="UP001193389"/>
    </source>
</evidence>
<evidence type="ECO:0000256" key="4">
    <source>
        <dbReference type="ARBA" id="ARBA00011245"/>
    </source>
</evidence>
<protein>
    <recommendedName>
        <fullName evidence="7">Putative glucose-6-phosphate 1-epimerase</fullName>
        <ecNumber evidence="7">5.1.3.15</ecNumber>
    </recommendedName>
</protein>
<dbReference type="KEGG" id="anf:AQPE_2899"/>
<dbReference type="Proteomes" id="UP001193389">
    <property type="component" value="Chromosome"/>
</dbReference>
<dbReference type="InterPro" id="IPR025532">
    <property type="entry name" value="G6P_1-epimerase"/>
</dbReference>
<keyword evidence="5" id="KW-0106">Calcium</keyword>
<keyword evidence="6 7" id="KW-0413">Isomerase</keyword>
<dbReference type="GO" id="GO:0047938">
    <property type="term" value="F:glucose-6-phosphate 1-epimerase activity"/>
    <property type="evidence" value="ECO:0007669"/>
    <property type="project" value="UniProtKB-UniRule"/>
</dbReference>
<dbReference type="Pfam" id="PF01263">
    <property type="entry name" value="Aldose_epim"/>
    <property type="match status" value="1"/>
</dbReference>
<dbReference type="AlphaFoldDB" id="A0A5K7SBP8"/>
<dbReference type="PANTHER" id="PTHR11122:SF13">
    <property type="entry name" value="GLUCOSE-6-PHOSPHATE 1-EPIMERASE"/>
    <property type="match status" value="1"/>
</dbReference>
<comment type="similarity">
    <text evidence="3 7">Belongs to the glucose-6-phosphate 1-epimerase family.</text>
</comment>
<feature type="active site" evidence="8">
    <location>
        <position position="170"/>
    </location>
</feature>
<evidence type="ECO:0000256" key="7">
    <source>
        <dbReference type="PIRNR" id="PIRNR016020"/>
    </source>
</evidence>
<dbReference type="InterPro" id="IPR014718">
    <property type="entry name" value="GH-type_carb-bd"/>
</dbReference>
<dbReference type="Gene3D" id="2.70.98.10">
    <property type="match status" value="1"/>
</dbReference>
<dbReference type="PANTHER" id="PTHR11122">
    <property type="entry name" value="APOSPORY-ASSOCIATED PROTEIN C-RELATED"/>
    <property type="match status" value="1"/>
</dbReference>
<dbReference type="RefSeq" id="WP_318347044.1">
    <property type="nucleotide sequence ID" value="NZ_AP018694.1"/>
</dbReference>
<dbReference type="GO" id="GO:0005737">
    <property type="term" value="C:cytoplasm"/>
    <property type="evidence" value="ECO:0007669"/>
    <property type="project" value="TreeGrafter"/>
</dbReference>
<gene>
    <name evidence="10" type="ORF">AQPE_2899</name>
</gene>
<sequence>MVDIDELDDKFSIEGEVGFAELEEDLVFITVSNKYADADICLYGAHITSFRPHNSMDLLWMSPDSCFEVGKAIRGGIPVCFPWFGPHKTDEEKPQHGFARLMYWDVLSTATNPAGETIIKLELNSSEETKAYWAHDFRAEMTIVVGKTLVETLKITNTSAVSFDYTCALHTYYSLSAIESITIEGLKGLTYYNQLTRENGVQEEEKLEITDGLTRHYLNTETPVIIDDSAFRRRIKVDKKGSKVTTVWNPGAEPCAKIGDLSDDGYETFVCVEATNAFDYPIHLAPGESFETSAIIGLEEKIF</sequence>
<dbReference type="InterPro" id="IPR008183">
    <property type="entry name" value="Aldose_1/G6P_1-epimerase"/>
</dbReference>
<proteinExistence type="inferred from homology"/>
<name>A0A5K7SBP8_9BACT</name>
<evidence type="ECO:0000256" key="6">
    <source>
        <dbReference type="ARBA" id="ARBA00023235"/>
    </source>
</evidence>
<feature type="active site" evidence="8">
    <location>
        <position position="273"/>
    </location>
</feature>
<dbReference type="CDD" id="cd09020">
    <property type="entry name" value="D-hex-6-P-epi_like"/>
    <property type="match status" value="1"/>
</dbReference>
<evidence type="ECO:0000313" key="10">
    <source>
        <dbReference type="EMBL" id="BBE18734.1"/>
    </source>
</evidence>
<feature type="binding site" evidence="9">
    <location>
        <position position="74"/>
    </location>
    <ligand>
        <name>substrate</name>
    </ligand>
</feature>
<evidence type="ECO:0000256" key="5">
    <source>
        <dbReference type="ARBA" id="ARBA00022837"/>
    </source>
</evidence>
<evidence type="ECO:0000256" key="3">
    <source>
        <dbReference type="ARBA" id="ARBA00005866"/>
    </source>
</evidence>
<dbReference type="PIRSF" id="PIRSF016020">
    <property type="entry name" value="PHexose_mutarotase"/>
    <property type="match status" value="1"/>
</dbReference>
<accession>A0A5K7SBP8</accession>
<organism evidence="10 11">
    <name type="scientific">Aquipluma nitroreducens</name>
    <dbReference type="NCBI Taxonomy" id="2010828"/>
    <lineage>
        <taxon>Bacteria</taxon>
        <taxon>Pseudomonadati</taxon>
        <taxon>Bacteroidota</taxon>
        <taxon>Bacteroidia</taxon>
        <taxon>Marinilabiliales</taxon>
        <taxon>Prolixibacteraceae</taxon>
        <taxon>Aquipluma</taxon>
    </lineage>
</organism>
<dbReference type="GO" id="GO:0030246">
    <property type="term" value="F:carbohydrate binding"/>
    <property type="evidence" value="ECO:0007669"/>
    <property type="project" value="UniProtKB-UniRule"/>
</dbReference>
<evidence type="ECO:0000256" key="8">
    <source>
        <dbReference type="PIRSR" id="PIRSR016020-1"/>
    </source>
</evidence>
<feature type="binding site" evidence="9">
    <location>
        <position position="95"/>
    </location>
    <ligand>
        <name>substrate</name>
    </ligand>
</feature>
<dbReference type="EC" id="5.1.3.15" evidence="7"/>
<feature type="binding site" evidence="9">
    <location>
        <position position="100"/>
    </location>
    <ligand>
        <name>substrate</name>
    </ligand>
</feature>
<dbReference type="InterPro" id="IPR011013">
    <property type="entry name" value="Gal_mutarotase_sf_dom"/>
</dbReference>
<evidence type="ECO:0000256" key="2">
    <source>
        <dbReference type="ARBA" id="ARBA00001913"/>
    </source>
</evidence>
<keyword evidence="11" id="KW-1185">Reference proteome</keyword>
<comment type="subunit">
    <text evidence="4">Monomer.</text>
</comment>
<reference evidence="10" key="1">
    <citation type="journal article" date="2020" name="Int. J. Syst. Evol. Microbiol.">
        <title>Aquipluma nitroreducens gen. nov. sp. nov., a novel facultatively anaerobic bacterium isolated from a freshwater lake.</title>
        <authorList>
            <person name="Watanabe M."/>
            <person name="Kojima H."/>
            <person name="Fukui M."/>
        </authorList>
    </citation>
    <scope>NUCLEOTIDE SEQUENCE</scope>
    <source>
        <strain evidence="10">MeG22</strain>
    </source>
</reference>
<comment type="cofactor">
    <cofactor evidence="2">
        <name>Ca(2+)</name>
        <dbReference type="ChEBI" id="CHEBI:29108"/>
    </cofactor>
</comment>
<dbReference type="EMBL" id="AP018694">
    <property type="protein sequence ID" value="BBE18734.1"/>
    <property type="molecule type" value="Genomic_DNA"/>
</dbReference>
<dbReference type="GO" id="GO:0005975">
    <property type="term" value="P:carbohydrate metabolic process"/>
    <property type="evidence" value="ECO:0007669"/>
    <property type="project" value="InterPro"/>
</dbReference>
<evidence type="ECO:0000256" key="1">
    <source>
        <dbReference type="ARBA" id="ARBA00001096"/>
    </source>
</evidence>
<comment type="catalytic activity">
    <reaction evidence="1">
        <text>alpha-D-glucose 6-phosphate = beta-D-glucose 6-phosphate</text>
        <dbReference type="Rhea" id="RHEA:16249"/>
        <dbReference type="ChEBI" id="CHEBI:58225"/>
        <dbReference type="ChEBI" id="CHEBI:58247"/>
        <dbReference type="EC" id="5.1.3.15"/>
    </reaction>
</comment>
<dbReference type="SUPFAM" id="SSF74650">
    <property type="entry name" value="Galactose mutarotase-like"/>
    <property type="match status" value="1"/>
</dbReference>
<evidence type="ECO:0000256" key="9">
    <source>
        <dbReference type="PIRSR" id="PIRSR016020-2"/>
    </source>
</evidence>